<evidence type="ECO:0000313" key="4">
    <source>
        <dbReference type="Proteomes" id="UP000253426"/>
    </source>
</evidence>
<comment type="caution">
    <text evidence="3">The sequence shown here is derived from an EMBL/GenBank/DDBJ whole genome shotgun (WGS) entry which is preliminary data.</text>
</comment>
<gene>
    <name evidence="3" type="ORF">DES53_11427</name>
</gene>
<evidence type="ECO:0000256" key="2">
    <source>
        <dbReference type="SAM" id="SignalP"/>
    </source>
</evidence>
<keyword evidence="4" id="KW-1185">Reference proteome</keyword>
<sequence>MNHQSRTLRGLLTIMVATAALPAVTASAEDRFRIPLPPPPSEVIRDVRGFIHGIGRGIKRGAQRVFNDEQPMEEQDLRRPRRDYGPNGEWDGQFYPDEYDRRGPRPPQNQRPLPPSQERDMREIAPRDIPEGPGGWTSEEQLRREEASREAARNYQPSDMPPTPPTSKKSTQPRQEAARTPASPPQPLPNNKEGALKENTLPPTTTTPKTTTTPAPSTEVQYASPVPGKKGLVYPPGVAKTPENMVDVGDFKAGQLVRNPRNGELFRVP</sequence>
<dbReference type="RefSeq" id="WP_113961519.1">
    <property type="nucleotide sequence ID" value="NZ_QNRR01000014.1"/>
</dbReference>
<accession>A0A366H5F8</accession>
<feature type="region of interest" description="Disordered" evidence="1">
    <location>
        <begin position="64"/>
        <end position="235"/>
    </location>
</feature>
<proteinExistence type="predicted"/>
<feature type="compositionally biased region" description="Low complexity" evidence="1">
    <location>
        <begin position="200"/>
        <end position="218"/>
    </location>
</feature>
<feature type="compositionally biased region" description="Basic and acidic residues" evidence="1">
    <location>
        <begin position="117"/>
        <end position="130"/>
    </location>
</feature>
<dbReference type="AlphaFoldDB" id="A0A366H5F8"/>
<keyword evidence="2" id="KW-0732">Signal</keyword>
<protein>
    <submittedName>
        <fullName evidence="3">Uncharacterized protein</fullName>
    </submittedName>
</protein>
<reference evidence="3 4" key="1">
    <citation type="submission" date="2018-06" db="EMBL/GenBank/DDBJ databases">
        <title>Genomic Encyclopedia of Type Strains, Phase IV (KMG-IV): sequencing the most valuable type-strain genomes for metagenomic binning, comparative biology and taxonomic classification.</title>
        <authorList>
            <person name="Goeker M."/>
        </authorList>
    </citation>
    <scope>NUCLEOTIDE SEQUENCE [LARGE SCALE GENOMIC DNA]</scope>
    <source>
        <strain evidence="3 4">DSM 25532</strain>
    </source>
</reference>
<name>A0A366H5F8_9BACT</name>
<feature type="compositionally biased region" description="Basic and acidic residues" evidence="1">
    <location>
        <begin position="75"/>
        <end position="84"/>
    </location>
</feature>
<organism evidence="3 4">
    <name type="scientific">Roseimicrobium gellanilyticum</name>
    <dbReference type="NCBI Taxonomy" id="748857"/>
    <lineage>
        <taxon>Bacteria</taxon>
        <taxon>Pseudomonadati</taxon>
        <taxon>Verrucomicrobiota</taxon>
        <taxon>Verrucomicrobiia</taxon>
        <taxon>Verrucomicrobiales</taxon>
        <taxon>Verrucomicrobiaceae</taxon>
        <taxon>Roseimicrobium</taxon>
    </lineage>
</organism>
<feature type="compositionally biased region" description="Basic and acidic residues" evidence="1">
    <location>
        <begin position="140"/>
        <end position="152"/>
    </location>
</feature>
<dbReference type="Proteomes" id="UP000253426">
    <property type="component" value="Unassembled WGS sequence"/>
</dbReference>
<feature type="chain" id="PRO_5016570443" evidence="2">
    <location>
        <begin position="29"/>
        <end position="269"/>
    </location>
</feature>
<evidence type="ECO:0000256" key="1">
    <source>
        <dbReference type="SAM" id="MobiDB-lite"/>
    </source>
</evidence>
<feature type="compositionally biased region" description="Pro residues" evidence="1">
    <location>
        <begin position="105"/>
        <end position="115"/>
    </location>
</feature>
<dbReference type="OrthoDB" id="199405at2"/>
<feature type="signal peptide" evidence="2">
    <location>
        <begin position="1"/>
        <end position="28"/>
    </location>
</feature>
<evidence type="ECO:0000313" key="3">
    <source>
        <dbReference type="EMBL" id="RBP37289.1"/>
    </source>
</evidence>
<dbReference type="EMBL" id="QNRR01000014">
    <property type="protein sequence ID" value="RBP37289.1"/>
    <property type="molecule type" value="Genomic_DNA"/>
</dbReference>